<dbReference type="PANTHER" id="PTHR24637">
    <property type="entry name" value="COLLAGEN"/>
    <property type="match status" value="1"/>
</dbReference>
<dbReference type="WBParaSite" id="ALUE_0000463401-mRNA-1">
    <property type="protein sequence ID" value="ALUE_0000463401-mRNA-1"/>
    <property type="gene ID" value="ALUE_0000463401"/>
</dbReference>
<feature type="region of interest" description="Disordered" evidence="2">
    <location>
        <begin position="210"/>
        <end position="369"/>
    </location>
</feature>
<dbReference type="GO" id="GO:0042302">
    <property type="term" value="F:structural constituent of cuticle"/>
    <property type="evidence" value="ECO:0007669"/>
    <property type="project" value="InterPro"/>
</dbReference>
<feature type="compositionally biased region" description="Low complexity" evidence="2">
    <location>
        <begin position="316"/>
        <end position="335"/>
    </location>
</feature>
<evidence type="ECO:0000256" key="1">
    <source>
        <dbReference type="ARBA" id="ARBA00022737"/>
    </source>
</evidence>
<evidence type="ECO:0000313" key="4">
    <source>
        <dbReference type="Proteomes" id="UP000036681"/>
    </source>
</evidence>
<accession>A0A0M3HR01</accession>
<sequence length="531" mass="55953">MYSVEAEMKTGRSCMEDRSYMEENEWNRIKREFMEKRSIVTGEREEEEEGAGREGEGRIVNKKLCYIFALNVDKIWLGKAAKVFSVRWLTGLRLQRQFLSEGVFSEMVDGTQVATTISVSVSVGVIVACAVFVGTLYEDINEMYNDAMDDMEFFKGLTNDAWSDMMTMQANPLAQLHKQSLGVAAIFRPRRQSFEGLPSYCNCGIEPQKCPPGPSGPPGDDGVDGEDGSPGAPGEPGTSGLSPSYEGGKGGCIVCPRGPQGPPGEMGAQGIPGPRGRDGDGGGRSLPGQPGPPGPRGDCGPPGLPGSPGTPGEPGTPGVVARPGRTGQKGQRGPRGPTGPPGRPGSTQDGKPGYPGQQGPVGLPGIPGSKGLDGQVSTLCLVSDLECLECLASTALTVLALRDASLCLLSSDQPKRQKAQAQNGVLIEGTSSRNADATVAAQSRDALFPEFCGMFIGIALQMRLESSRVNGLRSSAAVMPLRGARGRMKLILVIEVNMEATCEHHKGPRGDLCLVATAMSAVGERSNVRMT</sequence>
<name>A0A0M3HR01_ASCLU</name>
<protein>
    <submittedName>
        <fullName evidence="5">Col_cuticle_N domain-containing protein</fullName>
    </submittedName>
</protein>
<keyword evidence="4" id="KW-1185">Reference proteome</keyword>
<evidence type="ECO:0000313" key="5">
    <source>
        <dbReference type="WBParaSite" id="ALUE_0000463401-mRNA-1"/>
    </source>
</evidence>
<dbReference type="Pfam" id="PF01484">
    <property type="entry name" value="Col_cuticle_N"/>
    <property type="match status" value="1"/>
</dbReference>
<dbReference type="Proteomes" id="UP000036681">
    <property type="component" value="Unplaced"/>
</dbReference>
<evidence type="ECO:0000256" key="2">
    <source>
        <dbReference type="SAM" id="MobiDB-lite"/>
    </source>
</evidence>
<evidence type="ECO:0000259" key="3">
    <source>
        <dbReference type="SMART" id="SM01088"/>
    </source>
</evidence>
<organism evidence="4 5">
    <name type="scientific">Ascaris lumbricoides</name>
    <name type="common">Giant roundworm</name>
    <dbReference type="NCBI Taxonomy" id="6252"/>
    <lineage>
        <taxon>Eukaryota</taxon>
        <taxon>Metazoa</taxon>
        <taxon>Ecdysozoa</taxon>
        <taxon>Nematoda</taxon>
        <taxon>Chromadorea</taxon>
        <taxon>Rhabditida</taxon>
        <taxon>Spirurina</taxon>
        <taxon>Ascaridomorpha</taxon>
        <taxon>Ascaridoidea</taxon>
        <taxon>Ascarididae</taxon>
        <taxon>Ascaris</taxon>
    </lineage>
</organism>
<dbReference type="PANTHER" id="PTHR24637:SF236">
    <property type="entry name" value="NEMATODE CUTICLE COLLAGEN N-TERMINAL DOMAIN-CONTAINING PROTEIN"/>
    <property type="match status" value="1"/>
</dbReference>
<proteinExistence type="predicted"/>
<reference evidence="5" key="1">
    <citation type="submission" date="2017-02" db="UniProtKB">
        <authorList>
            <consortium name="WormBaseParasite"/>
        </authorList>
    </citation>
    <scope>IDENTIFICATION</scope>
</reference>
<dbReference type="SMART" id="SM01088">
    <property type="entry name" value="Col_cuticle_N"/>
    <property type="match status" value="1"/>
</dbReference>
<dbReference type="InterPro" id="IPR002486">
    <property type="entry name" value="Col_cuticle_N"/>
</dbReference>
<keyword evidence="1" id="KW-0677">Repeat</keyword>
<dbReference type="Pfam" id="PF01391">
    <property type="entry name" value="Collagen"/>
    <property type="match status" value="1"/>
</dbReference>
<feature type="domain" description="Nematode cuticle collagen N-terminal" evidence="3">
    <location>
        <begin position="113"/>
        <end position="165"/>
    </location>
</feature>
<dbReference type="InterPro" id="IPR008160">
    <property type="entry name" value="Collagen"/>
</dbReference>
<dbReference type="AlphaFoldDB" id="A0A0M3HR01"/>